<keyword evidence="1" id="KW-0732">Signal</keyword>
<protein>
    <submittedName>
        <fullName evidence="4">PKD domain-containing protein</fullName>
    </submittedName>
</protein>
<dbReference type="SMART" id="SM00710">
    <property type="entry name" value="PbH1"/>
    <property type="match status" value="8"/>
</dbReference>
<dbReference type="PROSITE" id="PS50093">
    <property type="entry name" value="PKD"/>
    <property type="match status" value="1"/>
</dbReference>
<keyword evidence="5" id="KW-1185">Reference proteome</keyword>
<reference evidence="4 5" key="1">
    <citation type="submission" date="2020-01" db="EMBL/GenBank/DDBJ databases">
        <title>Paenibacillus soybeanensis sp. nov. isolated from the nodules of soybean (Glycine max(L.) Merr).</title>
        <authorList>
            <person name="Wang H."/>
        </authorList>
    </citation>
    <scope>NUCLEOTIDE SEQUENCE [LARGE SCALE GENOMIC DNA]</scope>
    <source>
        <strain evidence="4 5">T1</strain>
    </source>
</reference>
<feature type="domain" description="PKD" evidence="2">
    <location>
        <begin position="479"/>
        <end position="558"/>
    </location>
</feature>
<feature type="domain" description="SLH" evidence="3">
    <location>
        <begin position="835"/>
        <end position="898"/>
    </location>
</feature>
<gene>
    <name evidence="4" type="ORF">GT019_11035</name>
</gene>
<evidence type="ECO:0000259" key="2">
    <source>
        <dbReference type="PROSITE" id="PS50093"/>
    </source>
</evidence>
<dbReference type="SUPFAM" id="SSF49299">
    <property type="entry name" value="PKD domain"/>
    <property type="match status" value="1"/>
</dbReference>
<dbReference type="PROSITE" id="PS51272">
    <property type="entry name" value="SLH"/>
    <property type="match status" value="3"/>
</dbReference>
<dbReference type="Pfam" id="PF18911">
    <property type="entry name" value="PKD_4"/>
    <property type="match status" value="1"/>
</dbReference>
<dbReference type="InterPro" id="IPR000601">
    <property type="entry name" value="PKD_dom"/>
</dbReference>
<dbReference type="Pfam" id="PF00395">
    <property type="entry name" value="SLH"/>
    <property type="match status" value="3"/>
</dbReference>
<dbReference type="PANTHER" id="PTHR43308">
    <property type="entry name" value="OUTER MEMBRANE PROTEIN ALPHA-RELATED"/>
    <property type="match status" value="1"/>
</dbReference>
<dbReference type="InterPro" id="IPR024535">
    <property type="entry name" value="RHGA/B-epi-like_pectate_lyase"/>
</dbReference>
<dbReference type="InterPro" id="IPR022409">
    <property type="entry name" value="PKD/Chitinase_dom"/>
</dbReference>
<evidence type="ECO:0000313" key="5">
    <source>
        <dbReference type="Proteomes" id="UP000665561"/>
    </source>
</evidence>
<dbReference type="InterPro" id="IPR039448">
    <property type="entry name" value="Beta_helix"/>
</dbReference>
<dbReference type="CDD" id="cd00146">
    <property type="entry name" value="PKD"/>
    <property type="match status" value="1"/>
</dbReference>
<dbReference type="EMBL" id="JAAAMV010000006">
    <property type="protein sequence ID" value="NBD24404.1"/>
    <property type="molecule type" value="Genomic_DNA"/>
</dbReference>
<dbReference type="InterPro" id="IPR013783">
    <property type="entry name" value="Ig-like_fold"/>
</dbReference>
<dbReference type="Proteomes" id="UP000665561">
    <property type="component" value="Unassembled WGS sequence"/>
</dbReference>
<dbReference type="InterPro" id="IPR035986">
    <property type="entry name" value="PKD_dom_sf"/>
</dbReference>
<dbReference type="InterPro" id="IPR012334">
    <property type="entry name" value="Pectin_lyas_fold"/>
</dbReference>
<dbReference type="InterPro" id="IPR011050">
    <property type="entry name" value="Pectin_lyase_fold/virulence"/>
</dbReference>
<feature type="chain" id="PRO_5046953839" evidence="1">
    <location>
        <begin position="38"/>
        <end position="954"/>
    </location>
</feature>
<proteinExistence type="predicted"/>
<dbReference type="Gene3D" id="2.60.40.10">
    <property type="entry name" value="Immunoglobulins"/>
    <property type="match status" value="1"/>
</dbReference>
<dbReference type="InterPro" id="IPR001119">
    <property type="entry name" value="SLH_dom"/>
</dbReference>
<feature type="domain" description="SLH" evidence="3">
    <location>
        <begin position="900"/>
        <end position="954"/>
    </location>
</feature>
<dbReference type="Gene3D" id="2.160.20.10">
    <property type="entry name" value="Single-stranded right-handed beta-helix, Pectin lyase-like"/>
    <property type="match status" value="1"/>
</dbReference>
<feature type="signal peptide" evidence="1">
    <location>
        <begin position="1"/>
        <end position="37"/>
    </location>
</feature>
<dbReference type="InterPro" id="IPR051465">
    <property type="entry name" value="Cell_Envelope_Struct_Comp"/>
</dbReference>
<dbReference type="Pfam" id="PF13229">
    <property type="entry name" value="Beta_helix"/>
    <property type="match status" value="1"/>
</dbReference>
<dbReference type="SUPFAM" id="SSF51126">
    <property type="entry name" value="Pectin lyase-like"/>
    <property type="match status" value="1"/>
</dbReference>
<organism evidence="4 5">
    <name type="scientific">Paenibacillus glycinis</name>
    <dbReference type="NCBI Taxonomy" id="2697035"/>
    <lineage>
        <taxon>Bacteria</taxon>
        <taxon>Bacillati</taxon>
        <taxon>Bacillota</taxon>
        <taxon>Bacilli</taxon>
        <taxon>Bacillales</taxon>
        <taxon>Paenibacillaceae</taxon>
        <taxon>Paenibacillus</taxon>
    </lineage>
</organism>
<evidence type="ECO:0000256" key="1">
    <source>
        <dbReference type="SAM" id="SignalP"/>
    </source>
</evidence>
<evidence type="ECO:0000259" key="3">
    <source>
        <dbReference type="PROSITE" id="PS51272"/>
    </source>
</evidence>
<comment type="caution">
    <text evidence="4">The sequence shown here is derived from an EMBL/GenBank/DDBJ whole genome shotgun (WGS) entry which is preliminary data.</text>
</comment>
<evidence type="ECO:0000313" key="4">
    <source>
        <dbReference type="EMBL" id="NBD24404.1"/>
    </source>
</evidence>
<dbReference type="InterPro" id="IPR006626">
    <property type="entry name" value="PbH1"/>
</dbReference>
<dbReference type="Pfam" id="PF12708">
    <property type="entry name" value="Pect-lyase_RHGA_epim"/>
    <property type="match status" value="1"/>
</dbReference>
<accession>A0ABW9XPT1</accession>
<sequence>MKKTTSKHARKRSAKLVGMLSAAALLLPAWPAVPAAADPQVVSVTNYGADGTDALDDTAGIQAAIDAAAEGDTVQVPAGTYIISAPVKAKSGIKLIGDGRDATIVQYAADSSTAGYMLSLNGTDNVEVAGLTLDGNGNANVAGGITSDPTPEVVQNSGHYIHDNRIKNLGATTGFGPFGILIAHTDRVKIADNDFSNIGTGSEWGAAIRNGWNANYPVIERNTIADTGRGGIFLNDGVEGAVVRHNAVTGSGKFNYGLSIELHTDVNHALVEDNQVDHWLSVVRSSYDAIRRNTVHATDDSVAGIGLEIMSDHTVTSDNTVDGGQQVGLQQSPGPGYQYWGYNTVRNMIMWGMQLQGDGASETEQFQYFYKNSFENTQADDDRAAYTDYDGYGVRIHGNSQNLTFDSNRIVNNEGKAIDVTGAPGVDRISFVDNVITGNAGPTIETYPDSAQNLEWSGNTVSGNGTDTQLESRGFADAKPVADFEAPETVEPGTAVAFENASQGNGTIVENLWDFGEDVPSTEVSPTHTYENEGTYRVTLVVWNEGGRASLKERTIVVKKAEEPPVNPPAGGYVPPVTPNPNNGVYVVSPFDLTGGAADGSVKIAAKGDVSEIQLPPQAAGLPDGAELTVQLDALGVTIPSAVLKQLAALVTADELKQGTIVLKAEALTAEQAKALLGKAKQSGGPADMTALSGIYAFSLGVKKADGTLTALQAFAKPVRIAITAKTPTDDSLAGVYAIGEDGRLQYAGGRYANGVFTANLPHFSAYAALEIKTAFKDLPTGHWAAAAIAELAAKQLVQGTGEGLFEPAKAVTRAEFAVMLANLLWNDREPDAAAVDFSDKDEIGAWAADAVAKAVQAGIVTGYADGSFRPDRPITRAEMAVMLAKATKATGSTGGSAAFSDDAAIPAWAKGSVAAIAQAGLADGRADGSFDPGAALNRAEAGMILYRLLHAQP</sequence>
<feature type="domain" description="SLH" evidence="3">
    <location>
        <begin position="772"/>
        <end position="834"/>
    </location>
</feature>
<name>A0ABW9XPT1_9BACL</name>
<dbReference type="SMART" id="SM00089">
    <property type="entry name" value="PKD"/>
    <property type="match status" value="1"/>
</dbReference>